<gene>
    <name evidence="2" type="ORF">NDU88_000931</name>
</gene>
<feature type="compositionally biased region" description="Basic and acidic residues" evidence="1">
    <location>
        <begin position="55"/>
        <end position="71"/>
    </location>
</feature>
<reference evidence="2" key="1">
    <citation type="journal article" date="2022" name="bioRxiv">
        <title>Sequencing and chromosome-scale assembly of the giantPleurodeles waltlgenome.</title>
        <authorList>
            <person name="Brown T."/>
            <person name="Elewa A."/>
            <person name="Iarovenko S."/>
            <person name="Subramanian E."/>
            <person name="Araus A.J."/>
            <person name="Petzold A."/>
            <person name="Susuki M."/>
            <person name="Suzuki K.-i.T."/>
            <person name="Hayashi T."/>
            <person name="Toyoda A."/>
            <person name="Oliveira C."/>
            <person name="Osipova E."/>
            <person name="Leigh N.D."/>
            <person name="Simon A."/>
            <person name="Yun M.H."/>
        </authorList>
    </citation>
    <scope>NUCLEOTIDE SEQUENCE</scope>
    <source>
        <strain evidence="2">20211129_DDA</strain>
        <tissue evidence="2">Liver</tissue>
    </source>
</reference>
<dbReference type="EMBL" id="JANPWB010000009">
    <property type="protein sequence ID" value="KAJ1148090.1"/>
    <property type="molecule type" value="Genomic_DNA"/>
</dbReference>
<feature type="region of interest" description="Disordered" evidence="1">
    <location>
        <begin position="48"/>
        <end position="71"/>
    </location>
</feature>
<protein>
    <submittedName>
        <fullName evidence="2">Uncharacterized protein</fullName>
    </submittedName>
</protein>
<keyword evidence="3" id="KW-1185">Reference proteome</keyword>
<organism evidence="2 3">
    <name type="scientific">Pleurodeles waltl</name>
    <name type="common">Iberian ribbed newt</name>
    <dbReference type="NCBI Taxonomy" id="8319"/>
    <lineage>
        <taxon>Eukaryota</taxon>
        <taxon>Metazoa</taxon>
        <taxon>Chordata</taxon>
        <taxon>Craniata</taxon>
        <taxon>Vertebrata</taxon>
        <taxon>Euteleostomi</taxon>
        <taxon>Amphibia</taxon>
        <taxon>Batrachia</taxon>
        <taxon>Caudata</taxon>
        <taxon>Salamandroidea</taxon>
        <taxon>Salamandridae</taxon>
        <taxon>Pleurodelinae</taxon>
        <taxon>Pleurodeles</taxon>
    </lineage>
</organism>
<evidence type="ECO:0000313" key="3">
    <source>
        <dbReference type="Proteomes" id="UP001066276"/>
    </source>
</evidence>
<dbReference type="AlphaFoldDB" id="A0AAV7R999"/>
<evidence type="ECO:0000313" key="2">
    <source>
        <dbReference type="EMBL" id="KAJ1148090.1"/>
    </source>
</evidence>
<dbReference type="Proteomes" id="UP001066276">
    <property type="component" value="Chromosome 5"/>
</dbReference>
<sequence length="71" mass="7811">MWLRRGMSRMRRAEAFCIRCSFFLELGRNSHVESIAVVQSAADKGLGDCPGFGGDPREDLAEHAEGVEAGR</sequence>
<comment type="caution">
    <text evidence="2">The sequence shown here is derived from an EMBL/GenBank/DDBJ whole genome shotgun (WGS) entry which is preliminary data.</text>
</comment>
<name>A0AAV7R999_PLEWA</name>
<proteinExistence type="predicted"/>
<accession>A0AAV7R999</accession>
<evidence type="ECO:0000256" key="1">
    <source>
        <dbReference type="SAM" id="MobiDB-lite"/>
    </source>
</evidence>